<dbReference type="EMBL" id="JANJQO010000202">
    <property type="protein sequence ID" value="KAJ2980394.1"/>
    <property type="molecule type" value="Genomic_DNA"/>
</dbReference>
<sequence length="409" mass="46182">MSFTVPQPQLQRLGSERKQHNKSLKHKITDYYSERNASINYRVIYYINVCLEMWPFIYSISISLYLISNYPEWRDGILTLSHDASALWWWLSSRGQFRSNMSAAGATMPNKKIFATTDHNSTTIWVPPGSSEMKRRTKALFVLGTVTTQTYRTYQGAQIHHHLRGVAGRLHIAQDPYLASIMSTPSSFARTVRDFVKLKCSEYSDDGYSHRFFAFHPDTAWMGAFLRLQETEGPLPLEFAGVSHNLFVLARWMLCERVVLVQALGEAGRNIRFHVLIPAEEPLVIPHHICFVDALGPLTIEGPVSRGSPMVWLKITQHPTTLLRDVGAILPPCPVLAEGKASIAVCLLWIGVSPILLALCKVICSVHIPFYAALAVLLLFHGLALNATLWLKREVKEYYMQDDDPTTLG</sequence>
<gene>
    <name evidence="1" type="ORF">NQ176_g2671</name>
</gene>
<proteinExistence type="predicted"/>
<organism evidence="1 2">
    <name type="scientific">Zarea fungicola</name>
    <dbReference type="NCBI Taxonomy" id="93591"/>
    <lineage>
        <taxon>Eukaryota</taxon>
        <taxon>Fungi</taxon>
        <taxon>Dikarya</taxon>
        <taxon>Ascomycota</taxon>
        <taxon>Pezizomycotina</taxon>
        <taxon>Sordariomycetes</taxon>
        <taxon>Hypocreomycetidae</taxon>
        <taxon>Hypocreales</taxon>
        <taxon>Cordycipitaceae</taxon>
        <taxon>Zarea</taxon>
    </lineage>
</organism>
<name>A0ACC1NPQ2_9HYPO</name>
<keyword evidence="2" id="KW-1185">Reference proteome</keyword>
<evidence type="ECO:0000313" key="2">
    <source>
        <dbReference type="Proteomes" id="UP001143910"/>
    </source>
</evidence>
<evidence type="ECO:0000313" key="1">
    <source>
        <dbReference type="EMBL" id="KAJ2980394.1"/>
    </source>
</evidence>
<protein>
    <submittedName>
        <fullName evidence="1">Uncharacterized protein</fullName>
    </submittedName>
</protein>
<reference evidence="1" key="1">
    <citation type="submission" date="2022-08" db="EMBL/GenBank/DDBJ databases">
        <title>Genome Sequence of Lecanicillium fungicola.</title>
        <authorList>
            <person name="Buettner E."/>
        </authorList>
    </citation>
    <scope>NUCLEOTIDE SEQUENCE</scope>
    <source>
        <strain evidence="1">Babe33</strain>
    </source>
</reference>
<accession>A0ACC1NPQ2</accession>
<comment type="caution">
    <text evidence="1">The sequence shown here is derived from an EMBL/GenBank/DDBJ whole genome shotgun (WGS) entry which is preliminary data.</text>
</comment>
<dbReference type="Proteomes" id="UP001143910">
    <property type="component" value="Unassembled WGS sequence"/>
</dbReference>